<dbReference type="GO" id="GO:0005886">
    <property type="term" value="C:plasma membrane"/>
    <property type="evidence" value="ECO:0007669"/>
    <property type="project" value="TreeGrafter"/>
</dbReference>
<protein>
    <recommendedName>
        <fullName evidence="13">Jacalin-like lectin domain-containing protein</fullName>
    </recommendedName>
</protein>
<keyword evidence="12" id="KW-1185">Reference proteome</keyword>
<dbReference type="Pfam" id="PF00069">
    <property type="entry name" value="Pkinase"/>
    <property type="match status" value="1"/>
</dbReference>
<evidence type="ECO:0000256" key="4">
    <source>
        <dbReference type="ARBA" id="ARBA00022734"/>
    </source>
</evidence>
<dbReference type="SUPFAM" id="SSF51101">
    <property type="entry name" value="Mannose-binding lectins"/>
    <property type="match status" value="2"/>
</dbReference>
<dbReference type="SUPFAM" id="SSF56112">
    <property type="entry name" value="Protein kinase-like (PK-like)"/>
    <property type="match status" value="1"/>
</dbReference>
<accession>A0AA36EMD6</accession>
<dbReference type="InterPro" id="IPR000719">
    <property type="entry name" value="Prot_kinase_dom"/>
</dbReference>
<dbReference type="GO" id="GO:0005524">
    <property type="term" value="F:ATP binding"/>
    <property type="evidence" value="ECO:0007669"/>
    <property type="project" value="UniProtKB-UniRule"/>
</dbReference>
<dbReference type="InterPro" id="IPR017441">
    <property type="entry name" value="Protein_kinase_ATP_BS"/>
</dbReference>
<evidence type="ECO:0000256" key="6">
    <source>
        <dbReference type="ARBA" id="ARBA00022777"/>
    </source>
</evidence>
<sequence>MEGVQHLKIPLDEIKFATNNFSDENSIGKGGYGKVYAAKLSLSGQQRVVAIKRLNKISNQGEPEFLMEIQLLSCYKHKNLISLVGFCDENREKILVYEYAKHGSLDKYLSTPELSWTQHLQISIGAARGFNYLHNDVGPQHRVLHRDIKSSNILLDENWEAKISDFGLSKIGPSNVECTFLLTSPCGTIGYVDPEYARTGILTKESDVYSFGVVLFEILCGRLARTKNQDKNLLLPTLARKCYEQNRLIDIIHPNLTTQVKVDSLEMFSMVAYQCLKENRSERPTMGWIVEKLEKALELQADIKAARLIRIGTWGRQNGDSQHHWSFTLEQDDHLSKITIDHGDGIHSLMFTSESRGVLHISNKVGGWASGDKLSEVTFDGDEEIIGIDGTIGTRGSDQIISSLSFKTNKKIHGPFGQAGDYHFSVPWEEGRFVGFHGVAGPYIDSIGVYVKAYEEVVKVGTWGKSKADSLQSGWSFQLERNHHLKKITIDHGDHIYSLMFTSEHRGLLHTSRLAGGWNGGEGGETLTEVTFDWNEDIHAINGTIGLSMGQQYAGQTVISSISFVTNKKVHGPFGRARGTPFTVPWEDCSFVGFYGLAGWSDDIRPTSSLVMSGDIRHTSSPVILGSVLVGDLELT</sequence>
<dbReference type="InterPro" id="IPR033734">
    <property type="entry name" value="Jacalin-like_lectin_dom_plant"/>
</dbReference>
<dbReference type="PROSITE" id="PS00108">
    <property type="entry name" value="PROTEIN_KINASE_ST"/>
    <property type="match status" value="1"/>
</dbReference>
<dbReference type="InterPro" id="IPR011009">
    <property type="entry name" value="Kinase-like_dom_sf"/>
</dbReference>
<keyword evidence="7 8" id="KW-0067">ATP-binding</keyword>
<dbReference type="Gene3D" id="1.10.510.10">
    <property type="entry name" value="Transferase(Phosphotransferase) domain 1"/>
    <property type="match status" value="1"/>
</dbReference>
<dbReference type="EMBL" id="OX465084">
    <property type="protein sequence ID" value="CAI9298705.1"/>
    <property type="molecule type" value="Genomic_DNA"/>
</dbReference>
<keyword evidence="3" id="KW-0808">Transferase</keyword>
<dbReference type="PROSITE" id="PS50011">
    <property type="entry name" value="PROTEIN_KINASE_DOM"/>
    <property type="match status" value="1"/>
</dbReference>
<keyword evidence="4" id="KW-0430">Lectin</keyword>
<dbReference type="Gene3D" id="3.30.200.20">
    <property type="entry name" value="Phosphorylase Kinase, domain 1"/>
    <property type="match status" value="1"/>
</dbReference>
<evidence type="ECO:0008006" key="13">
    <source>
        <dbReference type="Google" id="ProtNLM"/>
    </source>
</evidence>
<gene>
    <name evidence="11" type="ORF">LSALG_LOCUS37452</name>
</gene>
<dbReference type="InterPro" id="IPR045272">
    <property type="entry name" value="ANXUR1/2-like"/>
</dbReference>
<dbReference type="GO" id="GO:0009506">
    <property type="term" value="C:plasmodesma"/>
    <property type="evidence" value="ECO:0007669"/>
    <property type="project" value="TreeGrafter"/>
</dbReference>
<comment type="similarity">
    <text evidence="1">Belongs to the jacalin lectin family.</text>
</comment>
<dbReference type="GO" id="GO:0030246">
    <property type="term" value="F:carbohydrate binding"/>
    <property type="evidence" value="ECO:0007669"/>
    <property type="project" value="UniProtKB-KW"/>
</dbReference>
<dbReference type="SMART" id="SM00220">
    <property type="entry name" value="S_TKc"/>
    <property type="match status" value="1"/>
</dbReference>
<dbReference type="SMART" id="SM00915">
    <property type="entry name" value="Jacalin"/>
    <property type="match status" value="1"/>
</dbReference>
<dbReference type="CDD" id="cd09612">
    <property type="entry name" value="Jacalin"/>
    <property type="match status" value="1"/>
</dbReference>
<reference evidence="11" key="1">
    <citation type="submission" date="2023-04" db="EMBL/GenBank/DDBJ databases">
        <authorList>
            <person name="Vijverberg K."/>
            <person name="Xiong W."/>
            <person name="Schranz E."/>
        </authorList>
    </citation>
    <scope>NUCLEOTIDE SEQUENCE</scope>
</reference>
<dbReference type="Pfam" id="PF01419">
    <property type="entry name" value="Jacalin"/>
    <property type="match status" value="2"/>
</dbReference>
<evidence type="ECO:0000313" key="11">
    <source>
        <dbReference type="EMBL" id="CAI9298705.1"/>
    </source>
</evidence>
<dbReference type="Proteomes" id="UP001177003">
    <property type="component" value="Chromosome 8"/>
</dbReference>
<dbReference type="FunFam" id="3.30.200.20:FF:000039">
    <property type="entry name" value="receptor-like protein kinase FERONIA"/>
    <property type="match status" value="1"/>
</dbReference>
<dbReference type="InterPro" id="IPR008271">
    <property type="entry name" value="Ser/Thr_kinase_AS"/>
</dbReference>
<feature type="domain" description="Jacalin-type lectin" evidence="10">
    <location>
        <begin position="457"/>
        <end position="613"/>
    </location>
</feature>
<dbReference type="PANTHER" id="PTHR27003">
    <property type="entry name" value="OS07G0166700 PROTEIN"/>
    <property type="match status" value="1"/>
</dbReference>
<name>A0AA36EMD6_LACSI</name>
<dbReference type="PANTHER" id="PTHR27003:SF392">
    <property type="entry name" value="JACALIN-LIKE LECTIN DOMAIN-CONTAINING PROTEIN-RELATED"/>
    <property type="match status" value="1"/>
</dbReference>
<dbReference type="PROSITE" id="PS00107">
    <property type="entry name" value="PROTEIN_KINASE_ATP"/>
    <property type="match status" value="1"/>
</dbReference>
<dbReference type="AlphaFoldDB" id="A0AA36EMD6"/>
<keyword evidence="5 8" id="KW-0547">Nucleotide-binding</keyword>
<evidence type="ECO:0000256" key="3">
    <source>
        <dbReference type="ARBA" id="ARBA00022679"/>
    </source>
</evidence>
<evidence type="ECO:0000256" key="2">
    <source>
        <dbReference type="ARBA" id="ARBA00022527"/>
    </source>
</evidence>
<evidence type="ECO:0000256" key="1">
    <source>
        <dbReference type="ARBA" id="ARBA00006568"/>
    </source>
</evidence>
<evidence type="ECO:0000259" key="10">
    <source>
        <dbReference type="PROSITE" id="PS51752"/>
    </source>
</evidence>
<feature type="binding site" evidence="8">
    <location>
        <position position="52"/>
    </location>
    <ligand>
        <name>ATP</name>
        <dbReference type="ChEBI" id="CHEBI:30616"/>
    </ligand>
</feature>
<organism evidence="11 12">
    <name type="scientific">Lactuca saligna</name>
    <name type="common">Willowleaf lettuce</name>
    <dbReference type="NCBI Taxonomy" id="75948"/>
    <lineage>
        <taxon>Eukaryota</taxon>
        <taxon>Viridiplantae</taxon>
        <taxon>Streptophyta</taxon>
        <taxon>Embryophyta</taxon>
        <taxon>Tracheophyta</taxon>
        <taxon>Spermatophyta</taxon>
        <taxon>Magnoliopsida</taxon>
        <taxon>eudicotyledons</taxon>
        <taxon>Gunneridae</taxon>
        <taxon>Pentapetalae</taxon>
        <taxon>asterids</taxon>
        <taxon>campanulids</taxon>
        <taxon>Asterales</taxon>
        <taxon>Asteraceae</taxon>
        <taxon>Cichorioideae</taxon>
        <taxon>Cichorieae</taxon>
        <taxon>Lactucinae</taxon>
        <taxon>Lactuca</taxon>
    </lineage>
</organism>
<feature type="domain" description="Jacalin-type lectin" evidence="10">
    <location>
        <begin position="308"/>
        <end position="453"/>
    </location>
</feature>
<evidence type="ECO:0000313" key="12">
    <source>
        <dbReference type="Proteomes" id="UP001177003"/>
    </source>
</evidence>
<dbReference type="GO" id="GO:0004674">
    <property type="term" value="F:protein serine/threonine kinase activity"/>
    <property type="evidence" value="ECO:0007669"/>
    <property type="project" value="UniProtKB-KW"/>
</dbReference>
<keyword evidence="6" id="KW-0418">Kinase</keyword>
<keyword evidence="2" id="KW-0723">Serine/threonine-protein kinase</keyword>
<dbReference type="InterPro" id="IPR001229">
    <property type="entry name" value="Jacalin-like_lectin_dom"/>
</dbReference>
<proteinExistence type="inferred from homology"/>
<feature type="domain" description="Protein kinase" evidence="9">
    <location>
        <begin position="21"/>
        <end position="297"/>
    </location>
</feature>
<dbReference type="Gene3D" id="2.100.10.30">
    <property type="entry name" value="Jacalin-like lectin domain"/>
    <property type="match status" value="2"/>
</dbReference>
<dbReference type="GO" id="GO:0004714">
    <property type="term" value="F:transmembrane receptor protein tyrosine kinase activity"/>
    <property type="evidence" value="ECO:0007669"/>
    <property type="project" value="InterPro"/>
</dbReference>
<dbReference type="PROSITE" id="PS51752">
    <property type="entry name" value="JACALIN_LECTIN"/>
    <property type="match status" value="2"/>
</dbReference>
<evidence type="ECO:0000256" key="5">
    <source>
        <dbReference type="ARBA" id="ARBA00022741"/>
    </source>
</evidence>
<evidence type="ECO:0000256" key="8">
    <source>
        <dbReference type="PROSITE-ProRule" id="PRU10141"/>
    </source>
</evidence>
<dbReference type="InterPro" id="IPR036404">
    <property type="entry name" value="Jacalin-like_lectin_dom_sf"/>
</dbReference>
<evidence type="ECO:0000256" key="7">
    <source>
        <dbReference type="ARBA" id="ARBA00022840"/>
    </source>
</evidence>
<evidence type="ECO:0000259" key="9">
    <source>
        <dbReference type="PROSITE" id="PS50011"/>
    </source>
</evidence>